<dbReference type="PANTHER" id="PTHR30383">
    <property type="entry name" value="THIOESTERASE 1/PROTEASE 1/LYSOPHOSPHOLIPASE L1"/>
    <property type="match status" value="1"/>
</dbReference>
<dbReference type="Proteomes" id="UP000676996">
    <property type="component" value="Unassembled WGS sequence"/>
</dbReference>
<dbReference type="EMBL" id="JAGRQC010000003">
    <property type="protein sequence ID" value="MBR0552790.1"/>
    <property type="molecule type" value="Genomic_DNA"/>
</dbReference>
<evidence type="ECO:0000256" key="1">
    <source>
        <dbReference type="SAM" id="MobiDB-lite"/>
    </source>
</evidence>
<dbReference type="InterPro" id="IPR036514">
    <property type="entry name" value="SGNH_hydro_sf"/>
</dbReference>
<evidence type="ECO:0000259" key="2">
    <source>
        <dbReference type="Pfam" id="PF13472"/>
    </source>
</evidence>
<dbReference type="AlphaFoldDB" id="A0A8T4IDZ9"/>
<dbReference type="Pfam" id="PF13472">
    <property type="entry name" value="Lipase_GDSL_2"/>
    <property type="match status" value="1"/>
</dbReference>
<name>A0A8T4IDZ9_9SPHN</name>
<sequence length="257" mass="28218">MLVQAPVSAQESTYQSSPERRTIADAKDWGPWLGPFREKLVPSLMRDFGERYIYADRNAALPPPAEGGQRVVFLGDSITDRWDLARYFPGKSYVNRGIGSQVTAQMMLRFHPDVIDLHPDAVVIMGGINDLQGFLQRESVAQIEAHYEAMAEMARAHGIAVVFASVTPVSADTPESANVLKERSPAKIDELNAWLRAYCAAHGYVFADYWTALADDRGLMARGLTRDGIHPLAAGYSKMAQIASNAIARALRTAPAI</sequence>
<feature type="domain" description="SGNH hydrolase-type esterase" evidence="2">
    <location>
        <begin position="73"/>
        <end position="236"/>
    </location>
</feature>
<dbReference type="GO" id="GO:0004622">
    <property type="term" value="F:phosphatidylcholine lysophospholipase activity"/>
    <property type="evidence" value="ECO:0007669"/>
    <property type="project" value="TreeGrafter"/>
</dbReference>
<accession>A0A8T4IDZ9</accession>
<dbReference type="Gene3D" id="3.40.50.1110">
    <property type="entry name" value="SGNH hydrolase"/>
    <property type="match status" value="1"/>
</dbReference>
<keyword evidence="4" id="KW-1185">Reference proteome</keyword>
<comment type="caution">
    <text evidence="3">The sequence shown here is derived from an EMBL/GenBank/DDBJ whole genome shotgun (WGS) entry which is preliminary data.</text>
</comment>
<proteinExistence type="predicted"/>
<dbReference type="InterPro" id="IPR051532">
    <property type="entry name" value="Ester_Hydrolysis_Enzymes"/>
</dbReference>
<protein>
    <submittedName>
        <fullName evidence="3">GDSL family lipase</fullName>
    </submittedName>
</protein>
<feature type="region of interest" description="Disordered" evidence="1">
    <location>
        <begin position="1"/>
        <end position="20"/>
    </location>
</feature>
<dbReference type="PANTHER" id="PTHR30383:SF5">
    <property type="entry name" value="SGNH HYDROLASE-TYPE ESTERASE DOMAIN-CONTAINING PROTEIN"/>
    <property type="match status" value="1"/>
</dbReference>
<gene>
    <name evidence="3" type="ORF">J7S20_09765</name>
</gene>
<organism evidence="3 4">
    <name type="scientific">Stakelama marina</name>
    <dbReference type="NCBI Taxonomy" id="2826939"/>
    <lineage>
        <taxon>Bacteria</taxon>
        <taxon>Pseudomonadati</taxon>
        <taxon>Pseudomonadota</taxon>
        <taxon>Alphaproteobacteria</taxon>
        <taxon>Sphingomonadales</taxon>
        <taxon>Sphingomonadaceae</taxon>
        <taxon>Stakelama</taxon>
    </lineage>
</organism>
<dbReference type="InterPro" id="IPR013830">
    <property type="entry name" value="SGNH_hydro"/>
</dbReference>
<dbReference type="SUPFAM" id="SSF52266">
    <property type="entry name" value="SGNH hydrolase"/>
    <property type="match status" value="1"/>
</dbReference>
<evidence type="ECO:0000313" key="4">
    <source>
        <dbReference type="Proteomes" id="UP000676996"/>
    </source>
</evidence>
<feature type="compositionally biased region" description="Polar residues" evidence="1">
    <location>
        <begin position="7"/>
        <end position="17"/>
    </location>
</feature>
<reference evidence="3" key="1">
    <citation type="submission" date="2021-04" db="EMBL/GenBank/DDBJ databases">
        <title>Ouciella asimina sp. nov., isolated from the surface seawater in the hydrothermal field of Okinawa Trough.</title>
        <authorList>
            <person name="Shuang W."/>
        </authorList>
    </citation>
    <scope>NUCLEOTIDE SEQUENCE</scope>
    <source>
        <strain evidence="3">LXI357</strain>
    </source>
</reference>
<evidence type="ECO:0000313" key="3">
    <source>
        <dbReference type="EMBL" id="MBR0552790.1"/>
    </source>
</evidence>